<feature type="region of interest" description="Disordered" evidence="1">
    <location>
        <begin position="153"/>
        <end position="198"/>
    </location>
</feature>
<evidence type="ECO:0000313" key="3">
    <source>
        <dbReference type="EMBL" id="BCD70603.1"/>
    </source>
</evidence>
<accession>A0A6J4D0U8</accession>
<protein>
    <recommendedName>
        <fullName evidence="5">DUF1104 domain-containing protein</fullName>
    </recommendedName>
</protein>
<dbReference type="Proteomes" id="UP000317935">
    <property type="component" value="Chromosome"/>
</dbReference>
<name>A0A6J4D0U8_9HELI</name>
<dbReference type="Gene3D" id="1.20.120.1430">
    <property type="entry name" value="HP0721 helical bundle"/>
    <property type="match status" value="1"/>
</dbReference>
<dbReference type="AlphaFoldDB" id="A0A6J4D0U8"/>
<evidence type="ECO:0000256" key="2">
    <source>
        <dbReference type="SAM" id="SignalP"/>
    </source>
</evidence>
<dbReference type="InterPro" id="IPR038310">
    <property type="entry name" value="DUF1104_sf"/>
</dbReference>
<feature type="chain" id="PRO_5026904406" description="DUF1104 domain-containing protein" evidence="2">
    <location>
        <begin position="21"/>
        <end position="198"/>
    </location>
</feature>
<evidence type="ECO:0000313" key="4">
    <source>
        <dbReference type="Proteomes" id="UP000317935"/>
    </source>
</evidence>
<dbReference type="OrthoDB" id="5324360at2"/>
<feature type="compositionally biased region" description="Basic and acidic residues" evidence="1">
    <location>
        <begin position="153"/>
        <end position="175"/>
    </location>
</feature>
<organism evidence="3 4">
    <name type="scientific">Helicobacter suis</name>
    <dbReference type="NCBI Taxonomy" id="104628"/>
    <lineage>
        <taxon>Bacteria</taxon>
        <taxon>Pseudomonadati</taxon>
        <taxon>Campylobacterota</taxon>
        <taxon>Epsilonproteobacteria</taxon>
        <taxon>Campylobacterales</taxon>
        <taxon>Helicobacteraceae</taxon>
        <taxon>Helicobacter</taxon>
    </lineage>
</organism>
<reference evidence="3 4" key="1">
    <citation type="submission" date="2019-06" db="EMBL/GenBank/DDBJ databases">
        <title>Complete genome sequence of Helicobacter suis SNTW101c.</title>
        <authorList>
            <person name="Rimbara E."/>
            <person name="Suzuki M."/>
            <person name="Matsui H."/>
            <person name="Nakamura M."/>
            <person name="Mori S."/>
            <person name="Shibayama K."/>
        </authorList>
    </citation>
    <scope>NUCLEOTIDE SEQUENCE [LARGE SCALE GENOMIC DNA]</scope>
    <source>
        <strain evidence="3 4">SNTW101c</strain>
    </source>
</reference>
<dbReference type="EMBL" id="AP019774">
    <property type="protein sequence ID" value="BCD70603.1"/>
    <property type="molecule type" value="Genomic_DNA"/>
</dbReference>
<gene>
    <name evidence="3" type="ORF">SNTW_12480</name>
</gene>
<feature type="signal peptide" evidence="2">
    <location>
        <begin position="1"/>
        <end position="20"/>
    </location>
</feature>
<dbReference type="RefSeq" id="WP_064429957.1">
    <property type="nucleotide sequence ID" value="NZ_AP019774.1"/>
</dbReference>
<evidence type="ECO:0000256" key="1">
    <source>
        <dbReference type="SAM" id="MobiDB-lite"/>
    </source>
</evidence>
<evidence type="ECO:0008006" key="5">
    <source>
        <dbReference type="Google" id="ProtNLM"/>
    </source>
</evidence>
<proteinExistence type="predicted"/>
<dbReference type="Pfam" id="PF06518">
    <property type="entry name" value="DUF1104"/>
    <property type="match status" value="1"/>
</dbReference>
<keyword evidence="2" id="KW-0732">Signal</keyword>
<dbReference type="InterPro" id="IPR009488">
    <property type="entry name" value="DUF1104"/>
</dbReference>
<sequence length="198" mass="22376">MRQFMKIFMMGMLALGIAHAEEVDFSKLSNKDLVKMAGKVDASQELEYHMEVHKRLKKLKGVKAREFHRQVERATVAHLSKMSKKKFMALREEVAGKLEEMEKEHSPEELKSMGLDVEICKGEQRKILCHVRHARKGHKGGAHHGQVHNAHHEDNASHAEHHEEEHKATEEHEAPAKAPAKQSTAPAKTPAESSKPAE</sequence>